<dbReference type="EMBL" id="BAFN01000001">
    <property type="protein sequence ID" value="GAN34664.1"/>
    <property type="molecule type" value="Genomic_DNA"/>
</dbReference>
<comment type="similarity">
    <text evidence="4 7">Belongs to the glucosamine/galactosamine-6-phosphate isomerase family. 6-phosphogluconolactonase subfamily.</text>
</comment>
<evidence type="ECO:0000256" key="6">
    <source>
        <dbReference type="ARBA" id="ARBA00020337"/>
    </source>
</evidence>
<sequence length="253" mass="28714">MTKVSVNRKILVVANPDELSRFAADEFVRQAGQKMQAKGIFTVALSGGSTPRGLYTVLAGDQYRERVPWSKVHLFWSDERCVPPDHPDSNYRMIRELLLNKVPIPKKNIHRMPAEQEDPVHAAMEYEQTIWAFFHPNEGELPRFDLIVLGMGEDGHTASLFPWTSALEETDRLVSANYVEKLNAYRLTLTVPVINQATNVIFLISGESKASVLRDVLEGEYQPQRFPSQIIRPVNGRLLFIVDRMAAGKLARR</sequence>
<dbReference type="PANTHER" id="PTHR11054">
    <property type="entry name" value="6-PHOSPHOGLUCONOLACTONASE"/>
    <property type="match status" value="1"/>
</dbReference>
<dbReference type="CDD" id="cd01400">
    <property type="entry name" value="6PGL"/>
    <property type="match status" value="1"/>
</dbReference>
<dbReference type="Gene3D" id="3.40.50.1360">
    <property type="match status" value="1"/>
</dbReference>
<comment type="pathway">
    <text evidence="3 7">Carbohydrate degradation; pentose phosphate pathway; D-ribulose 5-phosphate from D-glucose 6-phosphate (oxidative stage): step 2/3.</text>
</comment>
<dbReference type="InterPro" id="IPR006148">
    <property type="entry name" value="Glc/Gal-6P_isomerase"/>
</dbReference>
<dbReference type="NCBIfam" id="TIGR01198">
    <property type="entry name" value="pgl"/>
    <property type="match status" value="1"/>
</dbReference>
<dbReference type="GO" id="GO:0016853">
    <property type="term" value="F:isomerase activity"/>
    <property type="evidence" value="ECO:0007669"/>
    <property type="project" value="UniProtKB-KW"/>
</dbReference>
<keyword evidence="10" id="KW-1185">Reference proteome</keyword>
<dbReference type="PANTHER" id="PTHR11054:SF0">
    <property type="entry name" value="6-PHOSPHOGLUCONOLACTONASE"/>
    <property type="match status" value="1"/>
</dbReference>
<feature type="domain" description="Glucosamine/galactosamine-6-phosphate isomerase" evidence="8">
    <location>
        <begin position="15"/>
        <end position="239"/>
    </location>
</feature>
<evidence type="ECO:0000259" key="8">
    <source>
        <dbReference type="Pfam" id="PF01182"/>
    </source>
</evidence>
<proteinExistence type="inferred from homology"/>
<organism evidence="9 10">
    <name type="scientific">Candidatus Brocadia sinica JPN1</name>
    <dbReference type="NCBI Taxonomy" id="1197129"/>
    <lineage>
        <taxon>Bacteria</taxon>
        <taxon>Pseudomonadati</taxon>
        <taxon>Planctomycetota</taxon>
        <taxon>Candidatus Brocadiia</taxon>
        <taxon>Candidatus Brocadiales</taxon>
        <taxon>Candidatus Brocadiaceae</taxon>
        <taxon>Candidatus Brocadia</taxon>
    </lineage>
</organism>
<dbReference type="RefSeq" id="WP_052564633.1">
    <property type="nucleotide sequence ID" value="NZ_BAFN01000001.1"/>
</dbReference>
<evidence type="ECO:0000256" key="3">
    <source>
        <dbReference type="ARBA" id="ARBA00004961"/>
    </source>
</evidence>
<keyword evidence="9" id="KW-0413">Isomerase</keyword>
<comment type="caution">
    <text evidence="9">The sequence shown here is derived from an EMBL/GenBank/DDBJ whole genome shotgun (WGS) entry which is preliminary data.</text>
</comment>
<reference evidence="10" key="1">
    <citation type="journal article" date="2015" name="Genome Announc.">
        <title>Draft Genome Sequence of an Anaerobic Ammonium-Oxidizing Bacterium, "Candidatus Brocadia sinica".</title>
        <authorList>
            <person name="Oshiki M."/>
            <person name="Shinyako-Hata K."/>
            <person name="Satoh H."/>
            <person name="Okabe S."/>
        </authorList>
    </citation>
    <scope>NUCLEOTIDE SEQUENCE [LARGE SCALE GENOMIC DNA]</scope>
    <source>
        <strain evidence="10">JPN1</strain>
    </source>
</reference>
<evidence type="ECO:0000256" key="4">
    <source>
        <dbReference type="ARBA" id="ARBA00010662"/>
    </source>
</evidence>
<evidence type="ECO:0000313" key="9">
    <source>
        <dbReference type="EMBL" id="GAN34664.1"/>
    </source>
</evidence>
<dbReference type="InterPro" id="IPR037171">
    <property type="entry name" value="NagB/RpiA_transferase-like"/>
</dbReference>
<dbReference type="SUPFAM" id="SSF100950">
    <property type="entry name" value="NagB/RpiA/CoA transferase-like"/>
    <property type="match status" value="1"/>
</dbReference>
<dbReference type="Proteomes" id="UP000032309">
    <property type="component" value="Unassembled WGS sequence"/>
</dbReference>
<dbReference type="InterPro" id="IPR039104">
    <property type="entry name" value="6PGL"/>
</dbReference>
<dbReference type="Pfam" id="PF01182">
    <property type="entry name" value="Glucosamine_iso"/>
    <property type="match status" value="1"/>
</dbReference>
<evidence type="ECO:0000256" key="7">
    <source>
        <dbReference type="RuleBase" id="RU365095"/>
    </source>
</evidence>
<protein>
    <recommendedName>
        <fullName evidence="6 7">6-phosphogluconolactonase</fullName>
        <shortName evidence="7">6PGL</shortName>
        <ecNumber evidence="5 7">3.1.1.31</ecNumber>
    </recommendedName>
</protein>
<name>A0ABQ0K1L5_9BACT</name>
<evidence type="ECO:0000256" key="1">
    <source>
        <dbReference type="ARBA" id="ARBA00000832"/>
    </source>
</evidence>
<dbReference type="EC" id="3.1.1.31" evidence="5 7"/>
<evidence type="ECO:0000256" key="2">
    <source>
        <dbReference type="ARBA" id="ARBA00002681"/>
    </source>
</evidence>
<comment type="function">
    <text evidence="2 7">Hydrolysis of 6-phosphogluconolactone to 6-phosphogluconate.</text>
</comment>
<gene>
    <name evidence="7" type="primary">pgl</name>
    <name evidence="9" type="ORF">BROSI_A3207</name>
</gene>
<comment type="catalytic activity">
    <reaction evidence="1 7">
        <text>6-phospho-D-glucono-1,5-lactone + H2O = 6-phospho-D-gluconate + H(+)</text>
        <dbReference type="Rhea" id="RHEA:12556"/>
        <dbReference type="ChEBI" id="CHEBI:15377"/>
        <dbReference type="ChEBI" id="CHEBI:15378"/>
        <dbReference type="ChEBI" id="CHEBI:57955"/>
        <dbReference type="ChEBI" id="CHEBI:58759"/>
        <dbReference type="EC" id="3.1.1.31"/>
    </reaction>
</comment>
<keyword evidence="7" id="KW-0378">Hydrolase</keyword>
<accession>A0ABQ0K1L5</accession>
<dbReference type="InterPro" id="IPR005900">
    <property type="entry name" value="6-phosphogluconolactonase_DevB"/>
</dbReference>
<evidence type="ECO:0000313" key="10">
    <source>
        <dbReference type="Proteomes" id="UP000032309"/>
    </source>
</evidence>
<evidence type="ECO:0000256" key="5">
    <source>
        <dbReference type="ARBA" id="ARBA00013198"/>
    </source>
</evidence>